<dbReference type="KEGG" id="sre:PTSG_00771"/>
<dbReference type="GO" id="GO:0009982">
    <property type="term" value="F:pseudouridine synthase activity"/>
    <property type="evidence" value="ECO:0007669"/>
    <property type="project" value="TreeGrafter"/>
</dbReference>
<dbReference type="GeneID" id="16078833"/>
<gene>
    <name evidence="2" type="ORF">PTSG_00771</name>
</gene>
<keyword evidence="3" id="KW-1185">Reference proteome</keyword>
<feature type="compositionally biased region" description="Basic and acidic residues" evidence="1">
    <location>
        <begin position="143"/>
        <end position="158"/>
    </location>
</feature>
<dbReference type="InParanoid" id="F2TXF3"/>
<evidence type="ECO:0000256" key="1">
    <source>
        <dbReference type="SAM" id="MobiDB-lite"/>
    </source>
</evidence>
<accession>F2TXF3</accession>
<dbReference type="OrthoDB" id="424794at2759"/>
<dbReference type="EMBL" id="GL832956">
    <property type="protein sequence ID" value="EGD76062.1"/>
    <property type="molecule type" value="Genomic_DNA"/>
</dbReference>
<proteinExistence type="predicted"/>
<protein>
    <submittedName>
        <fullName evidence="2">Uncharacterized protein</fullName>
    </submittedName>
</protein>
<dbReference type="PANTHER" id="PTHR21600">
    <property type="entry name" value="MITOCHONDRIAL RNA PSEUDOURIDINE SYNTHASE"/>
    <property type="match status" value="1"/>
</dbReference>
<dbReference type="STRING" id="946362.F2TXF3"/>
<dbReference type="Proteomes" id="UP000007799">
    <property type="component" value="Unassembled WGS sequence"/>
</dbReference>
<feature type="compositionally biased region" description="Polar residues" evidence="1">
    <location>
        <begin position="248"/>
        <end position="258"/>
    </location>
</feature>
<name>F2TXF3_SALR5</name>
<dbReference type="AlphaFoldDB" id="F2TXF3"/>
<evidence type="ECO:0000313" key="3">
    <source>
        <dbReference type="Proteomes" id="UP000007799"/>
    </source>
</evidence>
<dbReference type="InterPro" id="IPR050188">
    <property type="entry name" value="RluA_PseudoU_synthase"/>
</dbReference>
<dbReference type="PANTHER" id="PTHR21600:SF40">
    <property type="entry name" value="PSEUDOURIDYLATE SYNTHASE RPUSD2"/>
    <property type="match status" value="1"/>
</dbReference>
<feature type="compositionally biased region" description="Polar residues" evidence="1">
    <location>
        <begin position="224"/>
        <end position="236"/>
    </location>
</feature>
<dbReference type="RefSeq" id="XP_004998237.1">
    <property type="nucleotide sequence ID" value="XM_004998180.1"/>
</dbReference>
<feature type="region of interest" description="Disordered" evidence="1">
    <location>
        <begin position="143"/>
        <end position="178"/>
    </location>
</feature>
<reference evidence="2" key="1">
    <citation type="submission" date="2009-08" db="EMBL/GenBank/DDBJ databases">
        <title>Annotation of Salpingoeca rosetta.</title>
        <authorList>
            <consortium name="The Broad Institute Genome Sequencing Platform"/>
            <person name="Russ C."/>
            <person name="Cuomo C."/>
            <person name="Burger G."/>
            <person name="Gray M.W."/>
            <person name="Holland P.W.H."/>
            <person name="King N."/>
            <person name="Lang F.B.F."/>
            <person name="Roger A.J."/>
            <person name="Ruiz-Trillo I."/>
            <person name="Young S.K."/>
            <person name="Zeng Q."/>
            <person name="Gargeya S."/>
            <person name="Alvarado L."/>
            <person name="Berlin A."/>
            <person name="Chapman S.B."/>
            <person name="Chen Z."/>
            <person name="Freedman E."/>
            <person name="Gellesch M."/>
            <person name="Goldberg J."/>
            <person name="Griggs A."/>
            <person name="Gujja S."/>
            <person name="Heilman E."/>
            <person name="Heiman D."/>
            <person name="Howarth C."/>
            <person name="Mehta T."/>
            <person name="Neiman D."/>
            <person name="Pearson M."/>
            <person name="Roberts A."/>
            <person name="Saif S."/>
            <person name="Shea T."/>
            <person name="Shenoy N."/>
            <person name="Sisk P."/>
            <person name="Stolte C."/>
            <person name="Sykes S."/>
            <person name="White J."/>
            <person name="Yandava C."/>
            <person name="Haas B."/>
            <person name="Nusbaum C."/>
            <person name="Birren B."/>
        </authorList>
    </citation>
    <scope>NUCLEOTIDE SEQUENCE [LARGE SCALE GENOMIC DNA]</scope>
    <source>
        <strain evidence="2">ATCC 50818</strain>
    </source>
</reference>
<sequence>MAHRSKRAKNKELDGRCVDERLKEEAKPRIDGRFRRVDPYLYRFQCYTKGRWIGRTILEVFAKEFRANTREYYVDRTRGGCTKSASISNTSVSCTSITTSYVLFVVLTRHPIANDPLYGRRVWTRDATPAAVAADLDTALEQRERAQEDAKVRQDAKARQKSRGQGDVAAVEQGGARGGEEHRMVGCADCNRVYPDPSDEDMCLYLHACKFTCSVGTFTTRVPSWAQQPNNPRTPSQQQEQEQEQQQRWWSSSSCSLQ</sequence>
<dbReference type="GO" id="GO:0000455">
    <property type="term" value="P:enzyme-directed rRNA pseudouridine synthesis"/>
    <property type="evidence" value="ECO:0007669"/>
    <property type="project" value="TreeGrafter"/>
</dbReference>
<feature type="region of interest" description="Disordered" evidence="1">
    <location>
        <begin position="224"/>
        <end position="258"/>
    </location>
</feature>
<evidence type="ECO:0000313" key="2">
    <source>
        <dbReference type="EMBL" id="EGD76062.1"/>
    </source>
</evidence>
<organism evidence="3">
    <name type="scientific">Salpingoeca rosetta (strain ATCC 50818 / BSB-021)</name>
    <dbReference type="NCBI Taxonomy" id="946362"/>
    <lineage>
        <taxon>Eukaryota</taxon>
        <taxon>Choanoflagellata</taxon>
        <taxon>Craspedida</taxon>
        <taxon>Salpingoecidae</taxon>
        <taxon>Salpingoeca</taxon>
    </lineage>
</organism>
<feature type="compositionally biased region" description="Low complexity" evidence="1">
    <location>
        <begin position="237"/>
        <end position="247"/>
    </location>
</feature>